<dbReference type="EC" id="3.1.3.15" evidence="4"/>
<dbReference type="InterPro" id="IPR000760">
    <property type="entry name" value="Inositol_monophosphatase-like"/>
</dbReference>
<dbReference type="RefSeq" id="WP_338530752.1">
    <property type="nucleotide sequence ID" value="NZ_CP030941.1"/>
</dbReference>
<evidence type="ECO:0000256" key="1">
    <source>
        <dbReference type="ARBA" id="ARBA00009759"/>
    </source>
</evidence>
<dbReference type="PANTHER" id="PTHR20854:SF4">
    <property type="entry name" value="INOSITOL-1-MONOPHOSPHATASE-RELATED"/>
    <property type="match status" value="1"/>
</dbReference>
<protein>
    <submittedName>
        <fullName evidence="4">Histidinol-phosphatase</fullName>
        <ecNumber evidence="4">3.1.3.15</ecNumber>
    </submittedName>
</protein>
<dbReference type="PRINTS" id="PR00377">
    <property type="entry name" value="IMPHPHTASES"/>
</dbReference>
<dbReference type="PANTHER" id="PTHR20854">
    <property type="entry name" value="INOSITOL MONOPHOSPHATASE"/>
    <property type="match status" value="1"/>
</dbReference>
<dbReference type="Proteomes" id="UP001342418">
    <property type="component" value="Chromosome"/>
</dbReference>
<dbReference type="Gene3D" id="3.30.540.10">
    <property type="entry name" value="Fructose-1,6-Bisphosphatase, subunit A, domain 1"/>
    <property type="match status" value="1"/>
</dbReference>
<evidence type="ECO:0000256" key="3">
    <source>
        <dbReference type="ARBA" id="ARBA00022842"/>
    </source>
</evidence>
<proteinExistence type="inferred from homology"/>
<evidence type="ECO:0000313" key="4">
    <source>
        <dbReference type="EMBL" id="UUP18526.1"/>
    </source>
</evidence>
<keyword evidence="5" id="KW-1185">Reference proteome</keyword>
<dbReference type="InterPro" id="IPR020550">
    <property type="entry name" value="Inositol_monophosphatase_CS"/>
</dbReference>
<dbReference type="EMBL" id="CP030941">
    <property type="protein sequence ID" value="UUP18526.1"/>
    <property type="molecule type" value="Genomic_DNA"/>
</dbReference>
<reference evidence="4 5" key="1">
    <citation type="submission" date="2018-07" db="EMBL/GenBank/DDBJ databases">
        <title>Genome sequence of Nitratireductor thuwali#1536.</title>
        <authorList>
            <person name="Michoud G."/>
            <person name="Merlino G."/>
            <person name="Sefrji F.O."/>
            <person name="Daffonchio D."/>
        </authorList>
    </citation>
    <scope>NUCLEOTIDE SEQUENCE [LARGE SCALE GENOMIC DNA]</scope>
    <source>
        <strain evidence="5">Nit1536</strain>
    </source>
</reference>
<keyword evidence="3" id="KW-0460">Magnesium</keyword>
<dbReference type="SUPFAM" id="SSF56655">
    <property type="entry name" value="Carbohydrate phosphatase"/>
    <property type="match status" value="1"/>
</dbReference>
<evidence type="ECO:0000256" key="2">
    <source>
        <dbReference type="ARBA" id="ARBA00022723"/>
    </source>
</evidence>
<dbReference type="Gene3D" id="3.40.190.80">
    <property type="match status" value="1"/>
</dbReference>
<dbReference type="PROSITE" id="PS00630">
    <property type="entry name" value="IMP_2"/>
    <property type="match status" value="1"/>
</dbReference>
<dbReference type="CDD" id="cd01638">
    <property type="entry name" value="CysQ"/>
    <property type="match status" value="1"/>
</dbReference>
<dbReference type="GO" id="GO:0004401">
    <property type="term" value="F:histidinol-phosphatase activity"/>
    <property type="evidence" value="ECO:0007669"/>
    <property type="project" value="UniProtKB-EC"/>
</dbReference>
<accession>A0ABY5MMQ2</accession>
<organism evidence="4 5">
    <name type="scientific">Nitratireductor thuwali</name>
    <dbReference type="NCBI Taxonomy" id="2267699"/>
    <lineage>
        <taxon>Bacteria</taxon>
        <taxon>Pseudomonadati</taxon>
        <taxon>Pseudomonadota</taxon>
        <taxon>Alphaproteobacteria</taxon>
        <taxon>Hyphomicrobiales</taxon>
        <taxon>Phyllobacteriaceae</taxon>
        <taxon>Nitratireductor</taxon>
    </lineage>
</organism>
<comment type="similarity">
    <text evidence="1">Belongs to the inositol monophosphatase superfamily.</text>
</comment>
<sequence length="267" mass="28770">MRESEPRHAEHADDLTLIETAAREAGEIAMRYFRRDPEVWMKAGDSPVSAADLAVDGFLRSTLLAARPDYGWLSEETVDNAERLAARRTFVVDPIDGTRAFIDGRKVWCISIAVVEEGRSIAGVLDCPASEEIFTAAVGSGAWMNGGRISVRTGYRDIAMGGPKSMINKLPPQLLTRITPHGYIPSLAYRIALVARGTLDATFVRPASHDWDLAAADLLLSEAGGQIIDASMRRPLYAGADPKLGSLAAGSGDILRPMAKVLAELPV</sequence>
<evidence type="ECO:0000313" key="5">
    <source>
        <dbReference type="Proteomes" id="UP001342418"/>
    </source>
</evidence>
<gene>
    <name evidence="4" type="primary">hisN_2</name>
    <name evidence="4" type="ORF">NTH_03009</name>
</gene>
<keyword evidence="2" id="KW-0479">Metal-binding</keyword>
<name>A0ABY5MMQ2_9HYPH</name>
<keyword evidence="4" id="KW-0378">Hydrolase</keyword>
<dbReference type="Pfam" id="PF00459">
    <property type="entry name" value="Inositol_P"/>
    <property type="match status" value="1"/>
</dbReference>